<gene>
    <name evidence="6" type="ORF">IAB60_07515</name>
</gene>
<keyword evidence="3" id="KW-0804">Transcription</keyword>
<comment type="caution">
    <text evidence="6">The sequence shown here is derived from an EMBL/GenBank/DDBJ whole genome shotgun (WGS) entry which is preliminary data.</text>
</comment>
<feature type="transmembrane region" description="Helical" evidence="4">
    <location>
        <begin position="114"/>
        <end position="136"/>
    </location>
</feature>
<organism evidence="6 7">
    <name type="scientific">Candidatus Caccovicinus merdipullorum</name>
    <dbReference type="NCBI Taxonomy" id="2840724"/>
    <lineage>
        <taxon>Bacteria</taxon>
        <taxon>Bacillati</taxon>
        <taxon>Bacillota</taxon>
        <taxon>Clostridia</taxon>
        <taxon>Eubacteriales</taxon>
        <taxon>Candidatus Caccovicinus</taxon>
    </lineage>
</organism>
<dbReference type="InterPro" id="IPR018060">
    <property type="entry name" value="HTH_AraC"/>
</dbReference>
<sequence length="558" mass="63535">NSDSSSDKVLMCYEIGVENLAQIFSSMNLYDIGCLAAFDQTGAPMFTLSDTESVLDFQLLSSLDYDNSIAHLAAEETGEKMLVTSIASSYNGWQYYLVQPEEDAYYSVASYQRLFTLITVTALAVGGIIAAVSFILGNRNFARLTNELSESESMNTSLNLLVEKQKPMVIESYMRRIMEGSITTNDEMQYIIQELSLDRPDTKFHVLYTEVSPSEGHDIRSSDMELCIQNYDMLVREALRRYYPDTGYIYKPSDRAFAILIASDKSMPFEQVINRDREIFIALHKELLVNYGIWIRGGLGERNGLISYTWKSYQQAKDAKSITSAEKYILSSVDFAHSTDVYYFPESLSVQLGGFISTGNKDQVNELFKLIRNENTIKRSLSYTQQRWLISDVRSTLFKKRHSIAAAELDAERLKILDLIDRQFEGEMSLSSLNTIAIELCSVCGDSSDGNELILKIQEYIINNYHDPNLGLTKISDEFGISENYFSYLFKKEVSENFSTYLERLRMAKAKEMILDSNTSLSTLYQYLGYNNAASFRRAFKKNFGVSPKEMRDNINAK</sequence>
<evidence type="ECO:0000256" key="1">
    <source>
        <dbReference type="ARBA" id="ARBA00023015"/>
    </source>
</evidence>
<evidence type="ECO:0000313" key="6">
    <source>
        <dbReference type="EMBL" id="HIT41925.1"/>
    </source>
</evidence>
<dbReference type="PANTHER" id="PTHR43280:SF10">
    <property type="entry name" value="REGULATORY PROTEIN POCR"/>
    <property type="match status" value="1"/>
</dbReference>
<dbReference type="SUPFAM" id="SSF46689">
    <property type="entry name" value="Homeodomain-like"/>
    <property type="match status" value="1"/>
</dbReference>
<evidence type="ECO:0000259" key="5">
    <source>
        <dbReference type="PROSITE" id="PS01124"/>
    </source>
</evidence>
<reference evidence="6" key="1">
    <citation type="submission" date="2020-10" db="EMBL/GenBank/DDBJ databases">
        <authorList>
            <person name="Gilroy R."/>
        </authorList>
    </citation>
    <scope>NUCLEOTIDE SEQUENCE</scope>
    <source>
        <strain evidence="6">CHK123-3438</strain>
    </source>
</reference>
<name>A0A9D1GJ35_9FIRM</name>
<proteinExistence type="predicted"/>
<evidence type="ECO:0000256" key="3">
    <source>
        <dbReference type="ARBA" id="ARBA00023163"/>
    </source>
</evidence>
<dbReference type="Gene3D" id="1.10.10.60">
    <property type="entry name" value="Homeodomain-like"/>
    <property type="match status" value="2"/>
</dbReference>
<dbReference type="GO" id="GO:0043565">
    <property type="term" value="F:sequence-specific DNA binding"/>
    <property type="evidence" value="ECO:0007669"/>
    <property type="project" value="InterPro"/>
</dbReference>
<reference evidence="6" key="2">
    <citation type="journal article" date="2021" name="PeerJ">
        <title>Extensive microbial diversity within the chicken gut microbiome revealed by metagenomics and culture.</title>
        <authorList>
            <person name="Gilroy R."/>
            <person name="Ravi A."/>
            <person name="Getino M."/>
            <person name="Pursley I."/>
            <person name="Horton D.L."/>
            <person name="Alikhan N.F."/>
            <person name="Baker D."/>
            <person name="Gharbi K."/>
            <person name="Hall N."/>
            <person name="Watson M."/>
            <person name="Adriaenssens E.M."/>
            <person name="Foster-Nyarko E."/>
            <person name="Jarju S."/>
            <person name="Secka A."/>
            <person name="Antonio M."/>
            <person name="Oren A."/>
            <person name="Chaudhuri R.R."/>
            <person name="La Ragione R."/>
            <person name="Hildebrand F."/>
            <person name="Pallen M.J."/>
        </authorList>
    </citation>
    <scope>NUCLEOTIDE SEQUENCE</scope>
    <source>
        <strain evidence="6">CHK123-3438</strain>
    </source>
</reference>
<feature type="domain" description="HTH araC/xylS-type" evidence="5">
    <location>
        <begin position="455"/>
        <end position="554"/>
    </location>
</feature>
<keyword evidence="4" id="KW-0812">Transmembrane</keyword>
<dbReference type="Proteomes" id="UP000886860">
    <property type="component" value="Unassembled WGS sequence"/>
</dbReference>
<accession>A0A9D1GJ35</accession>
<keyword evidence="4" id="KW-0472">Membrane</keyword>
<feature type="non-terminal residue" evidence="6">
    <location>
        <position position="1"/>
    </location>
</feature>
<dbReference type="InterPro" id="IPR009057">
    <property type="entry name" value="Homeodomain-like_sf"/>
</dbReference>
<evidence type="ECO:0000256" key="2">
    <source>
        <dbReference type="ARBA" id="ARBA00023125"/>
    </source>
</evidence>
<dbReference type="SMART" id="SM00342">
    <property type="entry name" value="HTH_ARAC"/>
    <property type="match status" value="1"/>
</dbReference>
<dbReference type="AlphaFoldDB" id="A0A9D1GJ35"/>
<keyword evidence="4" id="KW-1133">Transmembrane helix</keyword>
<keyword evidence="1" id="KW-0805">Transcription regulation</keyword>
<dbReference type="PROSITE" id="PS01124">
    <property type="entry name" value="HTH_ARAC_FAMILY_2"/>
    <property type="match status" value="1"/>
</dbReference>
<evidence type="ECO:0000313" key="7">
    <source>
        <dbReference type="Proteomes" id="UP000886860"/>
    </source>
</evidence>
<dbReference type="GO" id="GO:0003700">
    <property type="term" value="F:DNA-binding transcription factor activity"/>
    <property type="evidence" value="ECO:0007669"/>
    <property type="project" value="InterPro"/>
</dbReference>
<dbReference type="PANTHER" id="PTHR43280">
    <property type="entry name" value="ARAC-FAMILY TRANSCRIPTIONAL REGULATOR"/>
    <property type="match status" value="1"/>
</dbReference>
<dbReference type="Pfam" id="PF12833">
    <property type="entry name" value="HTH_18"/>
    <property type="match status" value="1"/>
</dbReference>
<protein>
    <submittedName>
        <fullName evidence="6">Helix-turn-helix transcriptional regulator</fullName>
    </submittedName>
</protein>
<keyword evidence="2" id="KW-0238">DNA-binding</keyword>
<dbReference type="EMBL" id="DVKS01000128">
    <property type="protein sequence ID" value="HIT41925.1"/>
    <property type="molecule type" value="Genomic_DNA"/>
</dbReference>
<evidence type="ECO:0000256" key="4">
    <source>
        <dbReference type="SAM" id="Phobius"/>
    </source>
</evidence>